<feature type="region of interest" description="Disordered" evidence="1">
    <location>
        <begin position="1"/>
        <end position="68"/>
    </location>
</feature>
<dbReference type="EMBL" id="SNRW01033686">
    <property type="protein sequence ID" value="KAA6356009.1"/>
    <property type="molecule type" value="Genomic_DNA"/>
</dbReference>
<evidence type="ECO:0000256" key="1">
    <source>
        <dbReference type="SAM" id="MobiDB-lite"/>
    </source>
</evidence>
<protein>
    <submittedName>
        <fullName evidence="2">Uncharacterized protein</fullName>
    </submittedName>
</protein>
<organism evidence="2 3">
    <name type="scientific">Streblomastix strix</name>
    <dbReference type="NCBI Taxonomy" id="222440"/>
    <lineage>
        <taxon>Eukaryota</taxon>
        <taxon>Metamonada</taxon>
        <taxon>Preaxostyla</taxon>
        <taxon>Oxymonadida</taxon>
        <taxon>Streblomastigidae</taxon>
        <taxon>Streblomastix</taxon>
    </lineage>
</organism>
<name>A0A5J4TD06_9EUKA</name>
<reference evidence="2 3" key="1">
    <citation type="submission" date="2019-03" db="EMBL/GenBank/DDBJ databases">
        <title>Single cell metagenomics reveals metabolic interactions within the superorganism composed of flagellate Streblomastix strix and complex community of Bacteroidetes bacteria on its surface.</title>
        <authorList>
            <person name="Treitli S.C."/>
            <person name="Kolisko M."/>
            <person name="Husnik F."/>
            <person name="Keeling P."/>
            <person name="Hampl V."/>
        </authorList>
    </citation>
    <scope>NUCLEOTIDE SEQUENCE [LARGE SCALE GENOMIC DNA]</scope>
    <source>
        <strain evidence="2">ST1C</strain>
    </source>
</reference>
<dbReference type="AlphaFoldDB" id="A0A5J4TD06"/>
<proteinExistence type="predicted"/>
<evidence type="ECO:0000313" key="3">
    <source>
        <dbReference type="Proteomes" id="UP000324800"/>
    </source>
</evidence>
<dbReference type="Proteomes" id="UP000324800">
    <property type="component" value="Unassembled WGS sequence"/>
</dbReference>
<evidence type="ECO:0000313" key="2">
    <source>
        <dbReference type="EMBL" id="KAA6356009.1"/>
    </source>
</evidence>
<accession>A0A5J4TD06</accession>
<comment type="caution">
    <text evidence="2">The sequence shown here is derived from an EMBL/GenBank/DDBJ whole genome shotgun (WGS) entry which is preliminary data.</text>
</comment>
<gene>
    <name evidence="2" type="ORF">EZS28_048464</name>
</gene>
<sequence>MEKKQKNSKIEGQSASNELNQGINAQTQTKTASTVPKPKAAPKRGTKNAENVKPEPKTLTMRMKRRIAPDLTGTLQPREISVEISLWNRGEERADEDGFQEMEEINKDQKKNDNIILRNERRQRSLPQYVEGRIGGRNSNADLTRPSEMVEPYILNRETEWNMEKDSGCEQVEQINKEILLQNAWTR</sequence>
<feature type="compositionally biased region" description="Polar residues" evidence="1">
    <location>
        <begin position="10"/>
        <end position="34"/>
    </location>
</feature>